<protein>
    <recommendedName>
        <fullName evidence="4">Transmembrane protein</fullName>
    </recommendedName>
</protein>
<evidence type="ECO:0008006" key="4">
    <source>
        <dbReference type="Google" id="ProtNLM"/>
    </source>
</evidence>
<reference evidence="2 3" key="1">
    <citation type="submission" date="2020-01" db="EMBL/GenBank/DDBJ databases">
        <authorList>
            <consortium name="DOE Joint Genome Institute"/>
            <person name="Haridas S."/>
            <person name="Albert R."/>
            <person name="Binder M."/>
            <person name="Bloem J."/>
            <person name="Labutti K."/>
            <person name="Salamov A."/>
            <person name="Andreopoulos B."/>
            <person name="Baker S.E."/>
            <person name="Barry K."/>
            <person name="Bills G."/>
            <person name="Bluhm B.H."/>
            <person name="Cannon C."/>
            <person name="Castanera R."/>
            <person name="Culley D.E."/>
            <person name="Daum C."/>
            <person name="Ezra D."/>
            <person name="Gonzalez J.B."/>
            <person name="Henrissat B."/>
            <person name="Kuo A."/>
            <person name="Liang C."/>
            <person name="Lipzen A."/>
            <person name="Lutzoni F."/>
            <person name="Magnuson J."/>
            <person name="Mondo S."/>
            <person name="Nolan M."/>
            <person name="Ohm R."/>
            <person name="Pangilinan J."/>
            <person name="Park H.-J.H."/>
            <person name="Ramirez L."/>
            <person name="Alfaro M."/>
            <person name="Sun H."/>
            <person name="Tritt A."/>
            <person name="Yoshinaga Y."/>
            <person name="Zwiers L.-H.L."/>
            <person name="Turgeon B.G."/>
            <person name="Goodwin S.B."/>
            <person name="Spatafora J.W."/>
            <person name="Crous P.W."/>
            <person name="Grigoriev I.V."/>
        </authorList>
    </citation>
    <scope>NUCLEOTIDE SEQUENCE [LARGE SCALE GENOMIC DNA]</scope>
    <source>
        <strain evidence="2 3">CBS 611.86</strain>
    </source>
</reference>
<sequence>MAETLKTIVIVLYIIVWWPLSWLVAGLSAIVSPVWEITQFVLLPLTVLVQAVLSVVLFPFRLHLRERVETIYIYLGIAGLIGCLTGALLYLAFRFLSSTLQINGTSKHNKPEEGRTAAEFRVARGEKKAETTDVSSTPTLLKRGTVPRRRGLLSQTIIEEEDSDF</sequence>
<comment type="caution">
    <text evidence="2">The sequence shown here is derived from an EMBL/GenBank/DDBJ whole genome shotgun (WGS) entry which is preliminary data.</text>
</comment>
<keyword evidence="1" id="KW-1133">Transmembrane helix</keyword>
<evidence type="ECO:0000313" key="2">
    <source>
        <dbReference type="EMBL" id="KAF2868531.1"/>
    </source>
</evidence>
<proteinExistence type="predicted"/>
<name>A0A7C8I5B3_9PLEO</name>
<keyword evidence="1" id="KW-0472">Membrane</keyword>
<evidence type="ECO:0000313" key="3">
    <source>
        <dbReference type="Proteomes" id="UP000481861"/>
    </source>
</evidence>
<evidence type="ECO:0000256" key="1">
    <source>
        <dbReference type="SAM" id="Phobius"/>
    </source>
</evidence>
<dbReference type="AlphaFoldDB" id="A0A7C8I5B3"/>
<keyword evidence="1" id="KW-0812">Transmembrane</keyword>
<dbReference type="OrthoDB" id="4502894at2759"/>
<dbReference type="EMBL" id="JAADJZ010000019">
    <property type="protein sequence ID" value="KAF2868531.1"/>
    <property type="molecule type" value="Genomic_DNA"/>
</dbReference>
<accession>A0A7C8I5B3</accession>
<gene>
    <name evidence="2" type="ORF">BDV95DRAFT_500804</name>
</gene>
<dbReference type="Proteomes" id="UP000481861">
    <property type="component" value="Unassembled WGS sequence"/>
</dbReference>
<feature type="transmembrane region" description="Helical" evidence="1">
    <location>
        <begin position="37"/>
        <end position="60"/>
    </location>
</feature>
<feature type="transmembrane region" description="Helical" evidence="1">
    <location>
        <begin position="72"/>
        <end position="93"/>
    </location>
</feature>
<feature type="transmembrane region" description="Helical" evidence="1">
    <location>
        <begin position="7"/>
        <end position="31"/>
    </location>
</feature>
<keyword evidence="3" id="KW-1185">Reference proteome</keyword>
<organism evidence="2 3">
    <name type="scientific">Massariosphaeria phaeospora</name>
    <dbReference type="NCBI Taxonomy" id="100035"/>
    <lineage>
        <taxon>Eukaryota</taxon>
        <taxon>Fungi</taxon>
        <taxon>Dikarya</taxon>
        <taxon>Ascomycota</taxon>
        <taxon>Pezizomycotina</taxon>
        <taxon>Dothideomycetes</taxon>
        <taxon>Pleosporomycetidae</taxon>
        <taxon>Pleosporales</taxon>
        <taxon>Pleosporales incertae sedis</taxon>
        <taxon>Massariosphaeria</taxon>
    </lineage>
</organism>